<evidence type="ECO:0000313" key="2">
    <source>
        <dbReference type="Proteomes" id="UP000297245"/>
    </source>
</evidence>
<keyword evidence="2" id="KW-1185">Reference proteome</keyword>
<evidence type="ECO:0000313" key="1">
    <source>
        <dbReference type="EMBL" id="THU92525.1"/>
    </source>
</evidence>
<dbReference type="AlphaFoldDB" id="A0A4V4HEX4"/>
<protein>
    <submittedName>
        <fullName evidence="1">Uncharacterized protein</fullName>
    </submittedName>
</protein>
<dbReference type="OrthoDB" id="3261690at2759"/>
<gene>
    <name evidence="1" type="ORF">K435DRAFT_800409</name>
</gene>
<accession>A0A4V4HEX4</accession>
<sequence length="285" mass="32297">MRDYEARYLQLYTIDKSITFMPEGRYHGKLLMFKIAMRKKQPPELVDNLQDLYTACFIDTRFNVQIEVRVPLKKAMNETLVLTVGLVWLMNILHLQPSDGPASQSLAKAILPVTNAANSKIHTITLFFLASQMPDQTETEDYAVLYVSYGMIFFWHLQLSGNVPRAHAGGPFINCKAVHFLMGMSLDNLKAKYGVTACIVPQEVIAKKQFVINKYHNTITFRPEPASALCVEPFNLAPGLEYIKLPRGTGSDIDHEETEDNDYKEYARKPLAEQVTYLALDSILS</sequence>
<dbReference type="EMBL" id="ML179276">
    <property type="protein sequence ID" value="THU92525.1"/>
    <property type="molecule type" value="Genomic_DNA"/>
</dbReference>
<reference evidence="1 2" key="1">
    <citation type="journal article" date="2019" name="Nat. Ecol. Evol.">
        <title>Megaphylogeny resolves global patterns of mushroom evolution.</title>
        <authorList>
            <person name="Varga T."/>
            <person name="Krizsan K."/>
            <person name="Foldi C."/>
            <person name="Dima B."/>
            <person name="Sanchez-Garcia M."/>
            <person name="Sanchez-Ramirez S."/>
            <person name="Szollosi G.J."/>
            <person name="Szarkandi J.G."/>
            <person name="Papp V."/>
            <person name="Albert L."/>
            <person name="Andreopoulos W."/>
            <person name="Angelini C."/>
            <person name="Antonin V."/>
            <person name="Barry K.W."/>
            <person name="Bougher N.L."/>
            <person name="Buchanan P."/>
            <person name="Buyck B."/>
            <person name="Bense V."/>
            <person name="Catcheside P."/>
            <person name="Chovatia M."/>
            <person name="Cooper J."/>
            <person name="Damon W."/>
            <person name="Desjardin D."/>
            <person name="Finy P."/>
            <person name="Geml J."/>
            <person name="Haridas S."/>
            <person name="Hughes K."/>
            <person name="Justo A."/>
            <person name="Karasinski D."/>
            <person name="Kautmanova I."/>
            <person name="Kiss B."/>
            <person name="Kocsube S."/>
            <person name="Kotiranta H."/>
            <person name="LaButti K.M."/>
            <person name="Lechner B.E."/>
            <person name="Liimatainen K."/>
            <person name="Lipzen A."/>
            <person name="Lukacs Z."/>
            <person name="Mihaltcheva S."/>
            <person name="Morgado L.N."/>
            <person name="Niskanen T."/>
            <person name="Noordeloos M.E."/>
            <person name="Ohm R.A."/>
            <person name="Ortiz-Santana B."/>
            <person name="Ovrebo C."/>
            <person name="Racz N."/>
            <person name="Riley R."/>
            <person name="Savchenko A."/>
            <person name="Shiryaev A."/>
            <person name="Soop K."/>
            <person name="Spirin V."/>
            <person name="Szebenyi C."/>
            <person name="Tomsovsky M."/>
            <person name="Tulloss R.E."/>
            <person name="Uehling J."/>
            <person name="Grigoriev I.V."/>
            <person name="Vagvolgyi C."/>
            <person name="Papp T."/>
            <person name="Martin F.M."/>
            <person name="Miettinen O."/>
            <person name="Hibbett D.S."/>
            <person name="Nagy L.G."/>
        </authorList>
    </citation>
    <scope>NUCLEOTIDE SEQUENCE [LARGE SCALE GENOMIC DNA]</scope>
    <source>
        <strain evidence="1 2">CBS 962.96</strain>
    </source>
</reference>
<organism evidence="1 2">
    <name type="scientific">Dendrothele bispora (strain CBS 962.96)</name>
    <dbReference type="NCBI Taxonomy" id="1314807"/>
    <lineage>
        <taxon>Eukaryota</taxon>
        <taxon>Fungi</taxon>
        <taxon>Dikarya</taxon>
        <taxon>Basidiomycota</taxon>
        <taxon>Agaricomycotina</taxon>
        <taxon>Agaricomycetes</taxon>
        <taxon>Agaricomycetidae</taxon>
        <taxon>Agaricales</taxon>
        <taxon>Agaricales incertae sedis</taxon>
        <taxon>Dendrothele</taxon>
    </lineage>
</organism>
<dbReference type="Proteomes" id="UP000297245">
    <property type="component" value="Unassembled WGS sequence"/>
</dbReference>
<proteinExistence type="predicted"/>
<name>A0A4V4HEX4_DENBC</name>